<dbReference type="Proteomes" id="UP000006001">
    <property type="component" value="Unassembled WGS sequence"/>
</dbReference>
<dbReference type="AlphaFoldDB" id="D0WI47"/>
<protein>
    <recommendedName>
        <fullName evidence="4">TIGR02185 family protein</fullName>
    </recommendedName>
</protein>
<dbReference type="HOGENOM" id="CLU_093450_1_0_11"/>
<feature type="transmembrane region" description="Helical" evidence="1">
    <location>
        <begin position="93"/>
        <end position="110"/>
    </location>
</feature>
<feature type="transmembrane region" description="Helical" evidence="1">
    <location>
        <begin position="12"/>
        <end position="35"/>
    </location>
</feature>
<name>D0WI47_SLAES</name>
<evidence type="ECO:0008006" key="4">
    <source>
        <dbReference type="Google" id="ProtNLM"/>
    </source>
</evidence>
<dbReference type="Pfam" id="PF09605">
    <property type="entry name" value="Trep_Strep"/>
    <property type="match status" value="1"/>
</dbReference>
<gene>
    <name evidence="2" type="ORF">HMPREF0762_01519</name>
</gene>
<keyword evidence="3" id="KW-1185">Reference proteome</keyword>
<dbReference type="InterPro" id="IPR011733">
    <property type="entry name" value="CHP02185_IM"/>
</dbReference>
<keyword evidence="1" id="KW-0472">Membrane</keyword>
<evidence type="ECO:0000313" key="3">
    <source>
        <dbReference type="Proteomes" id="UP000006001"/>
    </source>
</evidence>
<feature type="transmembrane region" description="Helical" evidence="1">
    <location>
        <begin position="69"/>
        <end position="87"/>
    </location>
</feature>
<reference evidence="2" key="1">
    <citation type="submission" date="2009-10" db="EMBL/GenBank/DDBJ databases">
        <authorList>
            <person name="Weinstock G."/>
            <person name="Sodergren E."/>
            <person name="Clifton S."/>
            <person name="Fulton L."/>
            <person name="Fulton B."/>
            <person name="Courtney L."/>
            <person name="Fronick C."/>
            <person name="Harrison M."/>
            <person name="Strong C."/>
            <person name="Farmer C."/>
            <person name="Delahaunty K."/>
            <person name="Markovic C."/>
            <person name="Hall O."/>
            <person name="Minx P."/>
            <person name="Tomlinson C."/>
            <person name="Mitreva M."/>
            <person name="Nelson J."/>
            <person name="Hou S."/>
            <person name="Wollam A."/>
            <person name="Pepin K.H."/>
            <person name="Johnson M."/>
            <person name="Bhonagiri V."/>
            <person name="Nash W.E."/>
            <person name="Warren W."/>
            <person name="Chinwalla A."/>
            <person name="Mardis E.R."/>
            <person name="Wilson R.K."/>
        </authorList>
    </citation>
    <scope>NUCLEOTIDE SEQUENCE [LARGE SCALE GENOMIC DNA]</scope>
    <source>
        <strain evidence="2">ATCC 700122</strain>
    </source>
</reference>
<comment type="caution">
    <text evidence="2">The sequence shown here is derived from an EMBL/GenBank/DDBJ whole genome shotgun (WGS) entry which is preliminary data.</text>
</comment>
<dbReference type="STRING" id="649764.HMPREF0762_01519"/>
<evidence type="ECO:0000313" key="2">
    <source>
        <dbReference type="EMBL" id="EEZ60714.1"/>
    </source>
</evidence>
<organism evidence="2 3">
    <name type="scientific">Slackia exigua (strain ATCC 700122 / DSM 15923 / CIP 105133 / JCM 11022 / KCTC 5966 / S-7)</name>
    <dbReference type="NCBI Taxonomy" id="649764"/>
    <lineage>
        <taxon>Bacteria</taxon>
        <taxon>Bacillati</taxon>
        <taxon>Actinomycetota</taxon>
        <taxon>Coriobacteriia</taxon>
        <taxon>Eggerthellales</taxon>
        <taxon>Eggerthellaceae</taxon>
        <taxon>Slackia</taxon>
    </lineage>
</organism>
<keyword evidence="1" id="KW-1133">Transmembrane helix</keyword>
<dbReference type="EMBL" id="ACUX02000016">
    <property type="protein sequence ID" value="EEZ60714.1"/>
    <property type="molecule type" value="Genomic_DNA"/>
</dbReference>
<dbReference type="OrthoDB" id="9781459at2"/>
<dbReference type="NCBIfam" id="TIGR02185">
    <property type="entry name" value="Trep_Strep"/>
    <property type="match status" value="1"/>
</dbReference>
<sequence>MSKTGSEKLETRDFISVGIFSLIYAVVAFVVGGVAQMTPVTFPFMPMIVALFTGTVFMLYVAKIPKRGALSILGVIAAILLFVTGMFWMMSAFFLVFGIVADGICASGGFRSFRKNLAAYCVMALAPLGAYVPMVVMPEQFDAFMRSKGDVASFEGIIHAIGGTWWILPALVAGTVICALIGGFIGKKLLRKHFEKAGIA</sequence>
<dbReference type="RefSeq" id="WP_006362781.1">
    <property type="nucleotide sequence ID" value="NZ_GG700631.1"/>
</dbReference>
<accession>D0WI47</accession>
<evidence type="ECO:0000256" key="1">
    <source>
        <dbReference type="SAM" id="Phobius"/>
    </source>
</evidence>
<feature type="transmembrane region" description="Helical" evidence="1">
    <location>
        <begin position="157"/>
        <end position="186"/>
    </location>
</feature>
<feature type="transmembrane region" description="Helical" evidence="1">
    <location>
        <begin position="41"/>
        <end position="62"/>
    </location>
</feature>
<dbReference type="eggNOG" id="ENOG50321KG">
    <property type="taxonomic scope" value="Bacteria"/>
</dbReference>
<feature type="transmembrane region" description="Helical" evidence="1">
    <location>
        <begin position="117"/>
        <end position="137"/>
    </location>
</feature>
<dbReference type="GeneID" id="85008352"/>
<keyword evidence="1" id="KW-0812">Transmembrane</keyword>
<proteinExistence type="predicted"/>